<keyword evidence="4" id="KW-1185">Reference proteome</keyword>
<dbReference type="RefSeq" id="WP_271189728.1">
    <property type="nucleotide sequence ID" value="NZ_BSFP01000047.1"/>
</dbReference>
<reference evidence="3" key="2">
    <citation type="submission" date="2023-01" db="EMBL/GenBank/DDBJ databases">
        <authorList>
            <person name="Sun Q."/>
            <person name="Evtushenko L."/>
        </authorList>
    </citation>
    <scope>NUCLEOTIDE SEQUENCE</scope>
    <source>
        <strain evidence="3">VKM Ac-1321</strain>
    </source>
</reference>
<evidence type="ECO:0000313" key="3">
    <source>
        <dbReference type="EMBL" id="GLL04599.1"/>
    </source>
</evidence>
<dbReference type="Proteomes" id="UP001143480">
    <property type="component" value="Unassembled WGS sequence"/>
</dbReference>
<gene>
    <name evidence="3" type="ORF">GCM10017581_063460</name>
</gene>
<feature type="domain" description="DUF4190" evidence="2">
    <location>
        <begin position="27"/>
        <end position="79"/>
    </location>
</feature>
<evidence type="ECO:0000259" key="2">
    <source>
        <dbReference type="Pfam" id="PF13828"/>
    </source>
</evidence>
<comment type="caution">
    <text evidence="3">The sequence shown here is derived from an EMBL/GenBank/DDBJ whole genome shotgun (WGS) entry which is preliminary data.</text>
</comment>
<keyword evidence="1" id="KW-1133">Transmembrane helix</keyword>
<sequence>MPYPYQYQPYPQYPQYRPAPPVNTYAILAVILAFVAFPPLGIYFGRKAREQIEQTGERGIELAKVGIVAGWILSSFYGLFLIVWCGFAGSLVFSGLSGS</sequence>
<evidence type="ECO:0000256" key="1">
    <source>
        <dbReference type="SAM" id="Phobius"/>
    </source>
</evidence>
<dbReference type="AlphaFoldDB" id="A0A9W6KSB4"/>
<reference evidence="3" key="1">
    <citation type="journal article" date="2014" name="Int. J. Syst. Evol. Microbiol.">
        <title>Complete genome sequence of Corynebacterium casei LMG S-19264T (=DSM 44701T), isolated from a smear-ripened cheese.</title>
        <authorList>
            <consortium name="US DOE Joint Genome Institute (JGI-PGF)"/>
            <person name="Walter F."/>
            <person name="Albersmeier A."/>
            <person name="Kalinowski J."/>
            <person name="Ruckert C."/>
        </authorList>
    </citation>
    <scope>NUCLEOTIDE SEQUENCE</scope>
    <source>
        <strain evidence="3">VKM Ac-1321</strain>
    </source>
</reference>
<feature type="transmembrane region" description="Helical" evidence="1">
    <location>
        <begin position="65"/>
        <end position="93"/>
    </location>
</feature>
<accession>A0A9W6KSB4</accession>
<dbReference type="Pfam" id="PF13828">
    <property type="entry name" value="DUF4190"/>
    <property type="match status" value="1"/>
</dbReference>
<keyword evidence="1" id="KW-0812">Transmembrane</keyword>
<keyword evidence="1" id="KW-0472">Membrane</keyword>
<dbReference type="EMBL" id="BSFP01000047">
    <property type="protein sequence ID" value="GLL04599.1"/>
    <property type="molecule type" value="Genomic_DNA"/>
</dbReference>
<name>A0A9W6KSB4_9ACTN</name>
<dbReference type="InterPro" id="IPR025241">
    <property type="entry name" value="DUF4190"/>
</dbReference>
<evidence type="ECO:0000313" key="4">
    <source>
        <dbReference type="Proteomes" id="UP001143480"/>
    </source>
</evidence>
<feature type="transmembrane region" description="Helical" evidence="1">
    <location>
        <begin position="25"/>
        <end position="44"/>
    </location>
</feature>
<protein>
    <recommendedName>
        <fullName evidence="2">DUF4190 domain-containing protein</fullName>
    </recommendedName>
</protein>
<organism evidence="3 4">
    <name type="scientific">Dactylosporangium matsuzakiense</name>
    <dbReference type="NCBI Taxonomy" id="53360"/>
    <lineage>
        <taxon>Bacteria</taxon>
        <taxon>Bacillati</taxon>
        <taxon>Actinomycetota</taxon>
        <taxon>Actinomycetes</taxon>
        <taxon>Micromonosporales</taxon>
        <taxon>Micromonosporaceae</taxon>
        <taxon>Dactylosporangium</taxon>
    </lineage>
</organism>
<proteinExistence type="predicted"/>